<dbReference type="InterPro" id="IPR024401">
    <property type="entry name" value="WYL_prot"/>
</dbReference>
<organism evidence="1 2">
    <name type="scientific">Phocaeicola plebeius</name>
    <dbReference type="NCBI Taxonomy" id="310297"/>
    <lineage>
        <taxon>Bacteria</taxon>
        <taxon>Pseudomonadati</taxon>
        <taxon>Bacteroidota</taxon>
        <taxon>Bacteroidia</taxon>
        <taxon>Bacteroidales</taxon>
        <taxon>Bacteroidaceae</taxon>
        <taxon>Phocaeicola</taxon>
    </lineage>
</organism>
<comment type="caution">
    <text evidence="1">The sequence shown here is derived from an EMBL/GenBank/DDBJ whole genome shotgun (WGS) entry which is preliminary data.</text>
</comment>
<sequence length="109" mass="12749">MEKSNFRVRVMKYAHQLAKTTEYTWKICLIKAWELYRLAKNMRKGIVKFAFQKVDGSIRHASGTLYNLPAGTSIHGKKLTKPSYKTFAYFDVDKGEMRCFKIENLVTVY</sequence>
<evidence type="ECO:0000313" key="1">
    <source>
        <dbReference type="EMBL" id="RGM41584.1"/>
    </source>
</evidence>
<proteinExistence type="predicted"/>
<reference evidence="1 2" key="1">
    <citation type="submission" date="2018-08" db="EMBL/GenBank/DDBJ databases">
        <title>A genome reference for cultivated species of the human gut microbiota.</title>
        <authorList>
            <person name="Zou Y."/>
            <person name="Xue W."/>
            <person name="Luo G."/>
        </authorList>
    </citation>
    <scope>NUCLEOTIDE SEQUENCE [LARGE SCALE GENOMIC DNA]</scope>
    <source>
        <strain evidence="1 2">OM08-14</strain>
    </source>
</reference>
<name>A0A3E4WHH8_9BACT</name>
<dbReference type="Pfam" id="PF10902">
    <property type="entry name" value="WYL_2"/>
    <property type="match status" value="1"/>
</dbReference>
<protein>
    <submittedName>
        <fullName evidence="1">DUF2693 domain-containing protein</fullName>
    </submittedName>
</protein>
<dbReference type="AlphaFoldDB" id="A0A3E4WHH8"/>
<gene>
    <name evidence="1" type="ORF">DXC17_04535</name>
</gene>
<evidence type="ECO:0000313" key="2">
    <source>
        <dbReference type="Proteomes" id="UP000260780"/>
    </source>
</evidence>
<accession>A0A3E4WHH8</accession>
<dbReference type="RefSeq" id="WP_117747494.1">
    <property type="nucleotide sequence ID" value="NZ_JAQCSP010000004.1"/>
</dbReference>
<dbReference type="EMBL" id="QSTF01000007">
    <property type="protein sequence ID" value="RGM41584.1"/>
    <property type="molecule type" value="Genomic_DNA"/>
</dbReference>
<dbReference type="Proteomes" id="UP000260780">
    <property type="component" value="Unassembled WGS sequence"/>
</dbReference>